<accession>A0ABX9KJU2</accession>
<name>A0ABX9KJU2_9FUSO</name>
<comment type="caution">
    <text evidence="1">The sequence shown here is derived from an EMBL/GenBank/DDBJ whole genome shotgun (WGS) entry which is preliminary data.</text>
</comment>
<dbReference type="RefSeq" id="WP_114641761.1">
    <property type="nucleotide sequence ID" value="NZ_JAACIO010000007.1"/>
</dbReference>
<proteinExistence type="predicted"/>
<evidence type="ECO:0000313" key="1">
    <source>
        <dbReference type="EMBL" id="REI42077.1"/>
    </source>
</evidence>
<sequence>MFPTMDLDGIANQINEEENELNKTTLGRIFMINFIENKATIIMENGRPKECKIIEEKVKMYVQVLLRTAYEKFKIYKDTEFGMTYFNYRGQRNLPQGFMESEIKREIEKSLLKLNVVERIQDFSAKLTSVEFKCNFEIILKDGQTVRIEGG</sequence>
<protein>
    <submittedName>
        <fullName evidence="1">DUF2634 domain-containing protein</fullName>
    </submittedName>
</protein>
<dbReference type="Proteomes" id="UP000263486">
    <property type="component" value="Unassembled WGS sequence"/>
</dbReference>
<dbReference type="InterPro" id="IPR020288">
    <property type="entry name" value="Sheath_initiator"/>
</dbReference>
<keyword evidence="2" id="KW-1185">Reference proteome</keyword>
<dbReference type="Pfam" id="PF10934">
    <property type="entry name" value="Sheath_initiator"/>
    <property type="match status" value="1"/>
</dbReference>
<gene>
    <name evidence="1" type="ORF">DYH56_04985</name>
</gene>
<organism evidence="1 2">
    <name type="scientific">Psychrilyobacter piezotolerans</name>
    <dbReference type="NCBI Taxonomy" id="2293438"/>
    <lineage>
        <taxon>Bacteria</taxon>
        <taxon>Fusobacteriati</taxon>
        <taxon>Fusobacteriota</taxon>
        <taxon>Fusobacteriia</taxon>
        <taxon>Fusobacteriales</taxon>
        <taxon>Fusobacteriaceae</taxon>
        <taxon>Psychrilyobacter</taxon>
    </lineage>
</organism>
<reference evidence="1 2" key="1">
    <citation type="submission" date="2018-08" db="EMBL/GenBank/DDBJ databases">
        <title>Draft genome sequence of Psychrilyobacter sp. strain SD5 isolated from Black Sea water.</title>
        <authorList>
            <person name="Yadav S."/>
            <person name="Villanueva L."/>
            <person name="Damste J.S.S."/>
        </authorList>
    </citation>
    <scope>NUCLEOTIDE SEQUENCE [LARGE SCALE GENOMIC DNA]</scope>
    <source>
        <strain evidence="1 2">SD5</strain>
    </source>
</reference>
<evidence type="ECO:0000313" key="2">
    <source>
        <dbReference type="Proteomes" id="UP000263486"/>
    </source>
</evidence>
<dbReference type="EMBL" id="QUAJ01000006">
    <property type="protein sequence ID" value="REI42077.1"/>
    <property type="molecule type" value="Genomic_DNA"/>
</dbReference>